<keyword evidence="1" id="KW-0812">Transmembrane</keyword>
<feature type="transmembrane region" description="Helical" evidence="1">
    <location>
        <begin position="74"/>
        <end position="93"/>
    </location>
</feature>
<comment type="caution">
    <text evidence="2">The sequence shown here is derived from an EMBL/GenBank/DDBJ whole genome shotgun (WGS) entry which is preliminary data.</text>
</comment>
<proteinExistence type="predicted"/>
<dbReference type="AlphaFoldDB" id="A0A934PWD3"/>
<keyword evidence="1" id="KW-0472">Membrane</keyword>
<reference evidence="2" key="1">
    <citation type="submission" date="2020-12" db="EMBL/GenBank/DDBJ databases">
        <title>Bacterial novel species Mucilaginibacter sp. SD-g isolated from soil.</title>
        <authorList>
            <person name="Jung H.-Y."/>
        </authorList>
    </citation>
    <scope>NUCLEOTIDE SEQUENCE</scope>
    <source>
        <strain evidence="2">SD-g</strain>
    </source>
</reference>
<keyword evidence="1" id="KW-1133">Transmembrane helix</keyword>
<feature type="transmembrane region" description="Helical" evidence="1">
    <location>
        <begin position="7"/>
        <end position="30"/>
    </location>
</feature>
<evidence type="ECO:0000313" key="2">
    <source>
        <dbReference type="EMBL" id="MBK0380892.1"/>
    </source>
</evidence>
<gene>
    <name evidence="2" type="ORF">I5M19_16325</name>
</gene>
<protein>
    <submittedName>
        <fullName evidence="2">Uncharacterized protein</fullName>
    </submittedName>
</protein>
<evidence type="ECO:0000313" key="3">
    <source>
        <dbReference type="Proteomes" id="UP000613193"/>
    </source>
</evidence>
<feature type="transmembrane region" description="Helical" evidence="1">
    <location>
        <begin position="42"/>
        <end position="62"/>
    </location>
</feature>
<dbReference type="EMBL" id="JAEHFW010000003">
    <property type="protein sequence ID" value="MBK0380892.1"/>
    <property type="molecule type" value="Genomic_DNA"/>
</dbReference>
<dbReference type="Proteomes" id="UP000613193">
    <property type="component" value="Unassembled WGS sequence"/>
</dbReference>
<sequence>MKDILYFISIIILNIALFIVLQIMSQFAHFFLFGEGALSDKFIAWVSLFFTIIQIGMLNILYLKRVIIKTQQLLIINIIIVGGLYIYCNKVGANI</sequence>
<keyword evidence="3" id="KW-1185">Reference proteome</keyword>
<organism evidence="2 3">
    <name type="scientific">Mucilaginibacter segetis</name>
    <dbReference type="NCBI Taxonomy" id="2793071"/>
    <lineage>
        <taxon>Bacteria</taxon>
        <taxon>Pseudomonadati</taxon>
        <taxon>Bacteroidota</taxon>
        <taxon>Sphingobacteriia</taxon>
        <taxon>Sphingobacteriales</taxon>
        <taxon>Sphingobacteriaceae</taxon>
        <taxon>Mucilaginibacter</taxon>
    </lineage>
</organism>
<accession>A0A934PWD3</accession>
<dbReference type="RefSeq" id="WP_200067425.1">
    <property type="nucleotide sequence ID" value="NZ_JAEHFW010000003.1"/>
</dbReference>
<name>A0A934PWD3_9SPHI</name>
<evidence type="ECO:0000256" key="1">
    <source>
        <dbReference type="SAM" id="Phobius"/>
    </source>
</evidence>